<evidence type="ECO:0000256" key="1">
    <source>
        <dbReference type="SAM" id="MobiDB-lite"/>
    </source>
</evidence>
<dbReference type="Proteomes" id="UP000079169">
    <property type="component" value="Unplaced"/>
</dbReference>
<dbReference type="RefSeq" id="XP_008472671.1">
    <property type="nucleotide sequence ID" value="XM_008474449.2"/>
</dbReference>
<keyword evidence="2" id="KW-1185">Reference proteome</keyword>
<evidence type="ECO:0000313" key="4">
    <source>
        <dbReference type="RefSeq" id="XP_008472671.1"/>
    </source>
</evidence>
<reference evidence="3 4" key="1">
    <citation type="submission" date="2025-04" db="UniProtKB">
        <authorList>
            <consortium name="RefSeq"/>
        </authorList>
    </citation>
    <scope>IDENTIFICATION</scope>
</reference>
<dbReference type="PaxDb" id="121845-A0A1S3D3I3"/>
<dbReference type="KEGG" id="dci:103509816"/>
<organism evidence="2 3">
    <name type="scientific">Diaphorina citri</name>
    <name type="common">Asian citrus psyllid</name>
    <dbReference type="NCBI Taxonomy" id="121845"/>
    <lineage>
        <taxon>Eukaryota</taxon>
        <taxon>Metazoa</taxon>
        <taxon>Ecdysozoa</taxon>
        <taxon>Arthropoda</taxon>
        <taxon>Hexapoda</taxon>
        <taxon>Insecta</taxon>
        <taxon>Pterygota</taxon>
        <taxon>Neoptera</taxon>
        <taxon>Paraneoptera</taxon>
        <taxon>Hemiptera</taxon>
        <taxon>Sternorrhyncha</taxon>
        <taxon>Psylloidea</taxon>
        <taxon>Psyllidae</taxon>
        <taxon>Diaphorininae</taxon>
        <taxon>Diaphorina</taxon>
    </lineage>
</organism>
<sequence>MDQTCHSSDKETIAKLTTERNILLKALERVDHFIDKLQLEQDQIRSCLHDCEELKIESENAQCSLTESSQAPVQSRPIAQNTPVYSIMDSVEENIQAINSQPLTLDLDLDELIGTSPVKLKHDGSGNEGTLDAHPSDT</sequence>
<accession>A0A1S3D3I3</accession>
<evidence type="ECO:0000313" key="5">
    <source>
        <dbReference type="RefSeq" id="XP_026679865.1"/>
    </source>
</evidence>
<dbReference type="GeneID" id="103509816"/>
<dbReference type="AlphaFoldDB" id="A0A1S3D3I3"/>
<feature type="region of interest" description="Disordered" evidence="1">
    <location>
        <begin position="117"/>
        <end position="138"/>
    </location>
</feature>
<gene>
    <name evidence="3 4 5" type="primary">LOC103509816</name>
</gene>
<dbReference type="RefSeq" id="XP_008472670.1">
    <property type="nucleotide sequence ID" value="XM_008474448.2"/>
</dbReference>
<dbReference type="RefSeq" id="XP_026679865.1">
    <property type="nucleotide sequence ID" value="XM_026824064.1"/>
</dbReference>
<protein>
    <submittedName>
        <fullName evidence="3 4">Uncharacterized protein LOC103509816</fullName>
    </submittedName>
</protein>
<evidence type="ECO:0000313" key="3">
    <source>
        <dbReference type="RefSeq" id="XP_008472670.1"/>
    </source>
</evidence>
<evidence type="ECO:0000313" key="2">
    <source>
        <dbReference type="Proteomes" id="UP000079169"/>
    </source>
</evidence>
<proteinExistence type="predicted"/>
<name>A0A1S3D3I3_DIACI</name>